<dbReference type="EMBL" id="ML977342">
    <property type="protein sequence ID" value="KAF2109448.1"/>
    <property type="molecule type" value="Genomic_DNA"/>
</dbReference>
<accession>A0A6A5YTM7</accession>
<name>A0A6A5YTM7_9PLEO</name>
<dbReference type="AlphaFoldDB" id="A0A6A5YTM7"/>
<reference evidence="1" key="1">
    <citation type="journal article" date="2020" name="Stud. Mycol.">
        <title>101 Dothideomycetes genomes: a test case for predicting lifestyles and emergence of pathogens.</title>
        <authorList>
            <person name="Haridas S."/>
            <person name="Albert R."/>
            <person name="Binder M."/>
            <person name="Bloem J."/>
            <person name="Labutti K."/>
            <person name="Salamov A."/>
            <person name="Andreopoulos B."/>
            <person name="Baker S."/>
            <person name="Barry K."/>
            <person name="Bills G."/>
            <person name="Bluhm B."/>
            <person name="Cannon C."/>
            <person name="Castanera R."/>
            <person name="Culley D."/>
            <person name="Daum C."/>
            <person name="Ezra D."/>
            <person name="Gonzalez J."/>
            <person name="Henrissat B."/>
            <person name="Kuo A."/>
            <person name="Liang C."/>
            <person name="Lipzen A."/>
            <person name="Lutzoni F."/>
            <person name="Magnuson J."/>
            <person name="Mondo S."/>
            <person name="Nolan M."/>
            <person name="Ohm R."/>
            <person name="Pangilinan J."/>
            <person name="Park H.-J."/>
            <person name="Ramirez L."/>
            <person name="Alfaro M."/>
            <person name="Sun H."/>
            <person name="Tritt A."/>
            <person name="Yoshinaga Y."/>
            <person name="Zwiers L.-H."/>
            <person name="Turgeon B."/>
            <person name="Goodwin S."/>
            <person name="Spatafora J."/>
            <person name="Crous P."/>
            <person name="Grigoriev I."/>
        </authorList>
    </citation>
    <scope>NUCLEOTIDE SEQUENCE</scope>
    <source>
        <strain evidence="1">CBS 627.86</strain>
    </source>
</reference>
<gene>
    <name evidence="1" type="ORF">BDV96DRAFT_236398</name>
</gene>
<evidence type="ECO:0000313" key="2">
    <source>
        <dbReference type="Proteomes" id="UP000799770"/>
    </source>
</evidence>
<sequence length="175" mass="19862">MILDCQYDYPSRPGQHSLPLMLFLLKATMRRKYSCALSPEENDQPAQKVKSRTLRLSGQDRIGLIKHEEFDVAHSLSPTALPLELDTESISPNPTFFNLRWSTWPLICMRLRVHLKLPSLRWYRMSSKLSFSLSPSLSSTTGGDVVEMKVSGVLERSAEKEIMAIRKQGGRQVGN</sequence>
<proteinExistence type="predicted"/>
<organism evidence="1 2">
    <name type="scientific">Lophiotrema nucula</name>
    <dbReference type="NCBI Taxonomy" id="690887"/>
    <lineage>
        <taxon>Eukaryota</taxon>
        <taxon>Fungi</taxon>
        <taxon>Dikarya</taxon>
        <taxon>Ascomycota</taxon>
        <taxon>Pezizomycotina</taxon>
        <taxon>Dothideomycetes</taxon>
        <taxon>Pleosporomycetidae</taxon>
        <taxon>Pleosporales</taxon>
        <taxon>Lophiotremataceae</taxon>
        <taxon>Lophiotrema</taxon>
    </lineage>
</organism>
<dbReference type="Proteomes" id="UP000799770">
    <property type="component" value="Unassembled WGS sequence"/>
</dbReference>
<keyword evidence="2" id="KW-1185">Reference proteome</keyword>
<evidence type="ECO:0000313" key="1">
    <source>
        <dbReference type="EMBL" id="KAF2109448.1"/>
    </source>
</evidence>
<protein>
    <submittedName>
        <fullName evidence="1">Uncharacterized protein</fullName>
    </submittedName>
</protein>